<sequence length="205" mass="22003">MLQAALHGFILAFGLILPLGVQNIFVFNQGAVQPRFSRVLPVILAASVCDTLLITLAVAGVSVVVLGSFWIKTVLFILGILFLLYMGVVTWRSNPRPVKDEEINVLTPKKQMVFALSVSLLNPHAILDTVGVIGTSSLNYGGTAKMAFGLSCIVVSWLWFLGLGIAGNMLGKIDKSGRVMALLNKISALVMWGTAIYLGTSLINQ</sequence>
<evidence type="ECO:0000256" key="3">
    <source>
        <dbReference type="ARBA" id="ARBA00022692"/>
    </source>
</evidence>
<accession>A0A0V8J2J5</accession>
<comment type="caution">
    <text evidence="7">The sequence shown here is derived from an EMBL/GenBank/DDBJ whole genome shotgun (WGS) entry which is preliminary data.</text>
</comment>
<feature type="transmembrane region" description="Helical" evidence="6">
    <location>
        <begin position="112"/>
        <end position="134"/>
    </location>
</feature>
<feature type="transmembrane region" description="Helical" evidence="6">
    <location>
        <begin position="69"/>
        <end position="91"/>
    </location>
</feature>
<feature type="transmembrane region" description="Helical" evidence="6">
    <location>
        <begin position="146"/>
        <end position="170"/>
    </location>
</feature>
<dbReference type="OrthoDB" id="5638726at2"/>
<dbReference type="PANTHER" id="PTHR30086">
    <property type="entry name" value="ARGININE EXPORTER PROTEIN ARGO"/>
    <property type="match status" value="1"/>
</dbReference>
<dbReference type="Proteomes" id="UP000054099">
    <property type="component" value="Unassembled WGS sequence"/>
</dbReference>
<feature type="transmembrane region" description="Helical" evidence="6">
    <location>
        <begin position="6"/>
        <end position="27"/>
    </location>
</feature>
<dbReference type="EMBL" id="LNQN01000006">
    <property type="protein sequence ID" value="KSU81163.1"/>
    <property type="molecule type" value="Genomic_DNA"/>
</dbReference>
<dbReference type="GO" id="GO:0005886">
    <property type="term" value="C:plasma membrane"/>
    <property type="evidence" value="ECO:0007669"/>
    <property type="project" value="UniProtKB-SubCell"/>
</dbReference>
<dbReference type="RefSeq" id="WP_061974880.1">
    <property type="nucleotide sequence ID" value="NZ_FMAV01000004.1"/>
</dbReference>
<keyword evidence="3 6" id="KW-0812">Transmembrane</keyword>
<evidence type="ECO:0000313" key="8">
    <source>
        <dbReference type="Proteomes" id="UP000054099"/>
    </source>
</evidence>
<dbReference type="PANTHER" id="PTHR30086:SF20">
    <property type="entry name" value="ARGININE EXPORTER PROTEIN ARGO-RELATED"/>
    <property type="match status" value="1"/>
</dbReference>
<keyword evidence="5 6" id="KW-0472">Membrane</keyword>
<evidence type="ECO:0000256" key="2">
    <source>
        <dbReference type="ARBA" id="ARBA00022475"/>
    </source>
</evidence>
<keyword evidence="2" id="KW-1003">Cell membrane</keyword>
<evidence type="ECO:0000256" key="5">
    <source>
        <dbReference type="ARBA" id="ARBA00023136"/>
    </source>
</evidence>
<organism evidence="7 8">
    <name type="scientific">Fictibacillus enclensis</name>
    <dbReference type="NCBI Taxonomy" id="1017270"/>
    <lineage>
        <taxon>Bacteria</taxon>
        <taxon>Bacillati</taxon>
        <taxon>Bacillota</taxon>
        <taxon>Bacilli</taxon>
        <taxon>Bacillales</taxon>
        <taxon>Fictibacillaceae</taxon>
        <taxon>Fictibacillus</taxon>
    </lineage>
</organism>
<dbReference type="Pfam" id="PF01810">
    <property type="entry name" value="LysE"/>
    <property type="match status" value="1"/>
</dbReference>
<keyword evidence="8" id="KW-1185">Reference proteome</keyword>
<evidence type="ECO:0000313" key="7">
    <source>
        <dbReference type="EMBL" id="KSU81163.1"/>
    </source>
</evidence>
<dbReference type="GO" id="GO:0015171">
    <property type="term" value="F:amino acid transmembrane transporter activity"/>
    <property type="evidence" value="ECO:0007669"/>
    <property type="project" value="TreeGrafter"/>
</dbReference>
<protein>
    <submittedName>
        <fullName evidence="7">Lysine transporter LysE</fullName>
    </submittedName>
</protein>
<evidence type="ECO:0000256" key="4">
    <source>
        <dbReference type="ARBA" id="ARBA00022989"/>
    </source>
</evidence>
<dbReference type="InterPro" id="IPR001123">
    <property type="entry name" value="LeuE-type"/>
</dbReference>
<proteinExistence type="predicted"/>
<feature type="transmembrane region" description="Helical" evidence="6">
    <location>
        <begin position="39"/>
        <end position="63"/>
    </location>
</feature>
<evidence type="ECO:0000256" key="1">
    <source>
        <dbReference type="ARBA" id="ARBA00004651"/>
    </source>
</evidence>
<evidence type="ECO:0000256" key="6">
    <source>
        <dbReference type="SAM" id="Phobius"/>
    </source>
</evidence>
<gene>
    <name evidence="7" type="ORF">AS030_19680</name>
</gene>
<reference evidence="7 8" key="1">
    <citation type="journal article" date="2014" name="Antonie Van Leeuwenhoek">
        <title>Fictibacillus enclensis sp. nov., isolated from marine sediment.</title>
        <authorList>
            <person name="Dastager S.G."/>
            <person name="Mawlankar R."/>
            <person name="Srinivasan K."/>
            <person name="Tang S.K."/>
            <person name="Lee J.C."/>
            <person name="Ramana V.V."/>
            <person name="Shouche Y.S."/>
        </authorList>
    </citation>
    <scope>NUCLEOTIDE SEQUENCE [LARGE SCALE GENOMIC DNA]</scope>
    <source>
        <strain evidence="7 8">NIO-1003</strain>
    </source>
</reference>
<dbReference type="AlphaFoldDB" id="A0A0V8J2J5"/>
<name>A0A0V8J2J5_9BACL</name>
<feature type="transmembrane region" description="Helical" evidence="6">
    <location>
        <begin position="182"/>
        <end position="203"/>
    </location>
</feature>
<comment type="subcellular location">
    <subcellularLocation>
        <location evidence="1">Cell membrane</location>
        <topology evidence="1">Multi-pass membrane protein</topology>
    </subcellularLocation>
</comment>
<keyword evidence="4 6" id="KW-1133">Transmembrane helix</keyword>